<evidence type="ECO:0000313" key="8">
    <source>
        <dbReference type="EMBL" id="CAD6512973.1"/>
    </source>
</evidence>
<dbReference type="AlphaFoldDB" id="A0A8E4F1V8"/>
<dbReference type="Gene3D" id="3.30.1420.10">
    <property type="match status" value="1"/>
</dbReference>
<dbReference type="KEGG" id="ptf:PROFFT_A_06730"/>
<dbReference type="PIRSF" id="PIRSF006223">
    <property type="entry name" value="DsrC_TusE"/>
    <property type="match status" value="1"/>
</dbReference>
<dbReference type="EMBL" id="LR890047">
    <property type="protein sequence ID" value="CAD6512973.1"/>
    <property type="molecule type" value="Genomic_DNA"/>
</dbReference>
<gene>
    <name evidence="8" type="primary">tusE</name>
    <name evidence="8" type="ORF">PROFFT_A_06730</name>
</gene>
<dbReference type="PANTHER" id="PTHR37010:SF1">
    <property type="entry name" value="SULFURTRANSFERASE TUSE"/>
    <property type="match status" value="1"/>
</dbReference>
<evidence type="ECO:0000256" key="1">
    <source>
        <dbReference type="ARBA" id="ARBA00004496"/>
    </source>
</evidence>
<dbReference type="GO" id="GO:0002143">
    <property type="term" value="P:tRNA wobble position uridine thiolation"/>
    <property type="evidence" value="ECO:0007669"/>
    <property type="project" value="TreeGrafter"/>
</dbReference>
<comment type="function">
    <text evidence="4">Part of a sulfur-relay system required for 2-thiolation of 5-methylaminomethyl-2-thiouridine (mnm(5)s(2)U) at tRNA wobble positions. Could accept sulfur from TusD.</text>
</comment>
<dbReference type="GO" id="GO:0016740">
    <property type="term" value="F:transferase activity"/>
    <property type="evidence" value="ECO:0007669"/>
    <property type="project" value="UniProtKB-KW"/>
</dbReference>
<dbReference type="InterPro" id="IPR025526">
    <property type="entry name" value="DsrC-like_dom_sf"/>
</dbReference>
<evidence type="ECO:0000256" key="2">
    <source>
        <dbReference type="ARBA" id="ARBA00022490"/>
    </source>
</evidence>
<dbReference type="Gene3D" id="1.10.10.370">
    <property type="entry name" value="DsrC-like protein, C-terminal domain"/>
    <property type="match status" value="1"/>
</dbReference>
<sequence>MHEIFIKRYLIMLEFCGRYIKTDPQGYLLNSGDWSEELVPLLAASESLELRAAHWEVVRFVRAFYLEFNISPAIRILLSAITHQYPEEKANSHYLYSLFPKGPAKQATKLAGLPKPVNCI</sequence>
<keyword evidence="2" id="KW-0963">Cytoplasm</keyword>
<evidence type="ECO:0000256" key="5">
    <source>
        <dbReference type="ARBA" id="ARBA00025918"/>
    </source>
</evidence>
<dbReference type="GO" id="GO:0005737">
    <property type="term" value="C:cytoplasm"/>
    <property type="evidence" value="ECO:0007669"/>
    <property type="project" value="UniProtKB-SubCell"/>
</dbReference>
<dbReference type="EC" id="2.8.1.-" evidence="6"/>
<name>A0A8E4F1V8_9ENTR</name>
<keyword evidence="9" id="KW-1185">Reference proteome</keyword>
<protein>
    <recommendedName>
        <fullName evidence="6">Sulfurtransferase</fullName>
        <ecNumber evidence="6">2.8.1.-</ecNumber>
    </recommendedName>
</protein>
<dbReference type="GO" id="GO:0097163">
    <property type="term" value="F:sulfur carrier activity"/>
    <property type="evidence" value="ECO:0007669"/>
    <property type="project" value="TreeGrafter"/>
</dbReference>
<dbReference type="FunFam" id="1.10.10.370:FF:000001">
    <property type="entry name" value="Sulfurtransferase"/>
    <property type="match status" value="1"/>
</dbReference>
<comment type="similarity">
    <text evidence="6">Belongs to the dsrC/tusE family.</text>
</comment>
<evidence type="ECO:0000256" key="4">
    <source>
        <dbReference type="ARBA" id="ARBA00025277"/>
    </source>
</evidence>
<comment type="subunit">
    <text evidence="5">Interacts with the TusBCD complex. Interacts with MnmA.</text>
</comment>
<evidence type="ECO:0000256" key="7">
    <source>
        <dbReference type="PIRSR" id="PIRSR006223-50"/>
    </source>
</evidence>
<dbReference type="InterPro" id="IPR007453">
    <property type="entry name" value="DsrC/TusE"/>
</dbReference>
<evidence type="ECO:0000256" key="3">
    <source>
        <dbReference type="ARBA" id="ARBA00022679"/>
    </source>
</evidence>
<proteinExistence type="inferred from homology"/>
<comment type="subcellular location">
    <subcellularLocation>
        <location evidence="1">Cytoplasm</location>
    </subcellularLocation>
</comment>
<dbReference type="InterPro" id="IPR042072">
    <property type="entry name" value="DsrC-like_C"/>
</dbReference>
<dbReference type="SUPFAM" id="SSF69721">
    <property type="entry name" value="DsrC, the gamma subunit of dissimilatory sulfite reductase"/>
    <property type="match status" value="1"/>
</dbReference>
<dbReference type="PANTHER" id="PTHR37010">
    <property type="entry name" value="SULFURTRANSFERASE TUSE"/>
    <property type="match status" value="1"/>
</dbReference>
<organism evidence="8 9">
    <name type="scientific">Candidatus Profftia tarda</name>
    <dbReference type="NCBI Taxonomy" id="1177216"/>
    <lineage>
        <taxon>Bacteria</taxon>
        <taxon>Pseudomonadati</taxon>
        <taxon>Pseudomonadota</taxon>
        <taxon>Gammaproteobacteria</taxon>
        <taxon>Enterobacterales</taxon>
        <taxon>Enterobacteriaceae</taxon>
        <taxon>Candidatus Profftia</taxon>
    </lineage>
</organism>
<dbReference type="NCBIfam" id="TIGR03342">
    <property type="entry name" value="dsrC_tusE_dsvC"/>
    <property type="match status" value="1"/>
</dbReference>
<accession>A0A8E4F1V8</accession>
<keyword evidence="3 6" id="KW-0808">Transferase</keyword>
<feature type="active site" description="Cysteine persulfide intermediate" evidence="7">
    <location>
        <position position="119"/>
    </location>
</feature>
<dbReference type="Pfam" id="PF04358">
    <property type="entry name" value="DsrC"/>
    <property type="match status" value="1"/>
</dbReference>
<evidence type="ECO:0000256" key="6">
    <source>
        <dbReference type="PIRNR" id="PIRNR006223"/>
    </source>
</evidence>
<reference evidence="8" key="1">
    <citation type="submission" date="2020-10" db="EMBL/GenBank/DDBJ databases">
        <authorList>
            <person name="Szabo G."/>
        </authorList>
    </citation>
    <scope>NUCLEOTIDE SEQUENCE</scope>
    <source>
        <strain evidence="8">PROFFT</strain>
    </source>
</reference>
<dbReference type="InterPro" id="IPR043163">
    <property type="entry name" value="DsrC-like_N"/>
</dbReference>
<evidence type="ECO:0000313" key="9">
    <source>
        <dbReference type="Proteomes" id="UP000683585"/>
    </source>
</evidence>
<dbReference type="Proteomes" id="UP000683585">
    <property type="component" value="Chromosome"/>
</dbReference>